<proteinExistence type="predicted"/>
<keyword evidence="1" id="KW-0812">Transmembrane</keyword>
<dbReference type="AlphaFoldDB" id="G9EK48"/>
<sequence>MQKVSPRERGDILYDLHFFIKNIQVKTVFYFFICYYTQAFLLVSLKSFCG</sequence>
<protein>
    <submittedName>
        <fullName evidence="2">Uncharacterized protein</fullName>
    </submittedName>
</protein>
<name>G9EK48_9GAMM</name>
<accession>G9EK48</accession>
<evidence type="ECO:0000256" key="1">
    <source>
        <dbReference type="SAM" id="Phobius"/>
    </source>
</evidence>
<keyword evidence="3" id="KW-1185">Reference proteome</keyword>
<feature type="transmembrane region" description="Helical" evidence="1">
    <location>
        <begin position="28"/>
        <end position="48"/>
    </location>
</feature>
<gene>
    <name evidence="2" type="ORF">LDG_5571</name>
</gene>
<evidence type="ECO:0000313" key="3">
    <source>
        <dbReference type="Proteomes" id="UP000002770"/>
    </source>
</evidence>
<dbReference type="InParanoid" id="G9EK48"/>
<dbReference type="EMBL" id="JH413801">
    <property type="protein sequence ID" value="EHL32199.1"/>
    <property type="molecule type" value="Genomic_DNA"/>
</dbReference>
<reference evidence="2 3" key="1">
    <citation type="journal article" date="2011" name="BMC Genomics">
        <title>Insight into cross-talk between intra-amoebal pathogens.</title>
        <authorList>
            <person name="Gimenez G."/>
            <person name="Bertelli C."/>
            <person name="Moliner C."/>
            <person name="Robert C."/>
            <person name="Raoult D."/>
            <person name="Fournier P.E."/>
            <person name="Greub G."/>
        </authorList>
    </citation>
    <scope>NUCLEOTIDE SEQUENCE [LARGE SCALE GENOMIC DNA]</scope>
    <source>
        <strain evidence="2 3">LLAP12</strain>
    </source>
</reference>
<keyword evidence="1" id="KW-1133">Transmembrane helix</keyword>
<organism evidence="2 3">
    <name type="scientific">Legionella drancourtii LLAP12</name>
    <dbReference type="NCBI Taxonomy" id="658187"/>
    <lineage>
        <taxon>Bacteria</taxon>
        <taxon>Pseudomonadati</taxon>
        <taxon>Pseudomonadota</taxon>
        <taxon>Gammaproteobacteria</taxon>
        <taxon>Legionellales</taxon>
        <taxon>Legionellaceae</taxon>
        <taxon>Legionella</taxon>
    </lineage>
</organism>
<dbReference type="Proteomes" id="UP000002770">
    <property type="component" value="Unassembled WGS sequence"/>
</dbReference>
<dbReference type="HOGENOM" id="CLU_3119292_0_0_6"/>
<keyword evidence="1" id="KW-0472">Membrane</keyword>
<evidence type="ECO:0000313" key="2">
    <source>
        <dbReference type="EMBL" id="EHL32199.1"/>
    </source>
</evidence>